<evidence type="ECO:0000313" key="6">
    <source>
        <dbReference type="EMBL" id="SOQ43765.1"/>
    </source>
</evidence>
<dbReference type="GO" id="GO:0006364">
    <property type="term" value="P:rRNA processing"/>
    <property type="evidence" value="ECO:0007669"/>
    <property type="project" value="InterPro"/>
</dbReference>
<gene>
    <name evidence="6" type="ORF">SFRICE_005169</name>
</gene>
<keyword evidence="1 3" id="KW-0853">WD repeat</keyword>
<dbReference type="InterPro" id="IPR019775">
    <property type="entry name" value="WD40_repeat_CS"/>
</dbReference>
<dbReference type="Pfam" id="PF25171">
    <property type="entry name" value="Beta-prop_WDR36-Utp21_1st"/>
    <property type="match status" value="1"/>
</dbReference>
<dbReference type="InterPro" id="IPR007319">
    <property type="entry name" value="WDR36/Utp21_C"/>
</dbReference>
<accession>A0A2H1VSE6</accession>
<reference evidence="6" key="1">
    <citation type="submission" date="2016-07" db="EMBL/GenBank/DDBJ databases">
        <authorList>
            <person name="Bretaudeau A."/>
        </authorList>
    </citation>
    <scope>NUCLEOTIDE SEQUENCE</scope>
    <source>
        <strain evidence="6">Rice</strain>
        <tissue evidence="6">Whole body</tissue>
    </source>
</reference>
<dbReference type="FunFam" id="2.130.10.10:FF:000109">
    <property type="entry name" value="WD repeat domain 36"/>
    <property type="match status" value="1"/>
</dbReference>
<proteinExistence type="predicted"/>
<evidence type="ECO:0000259" key="4">
    <source>
        <dbReference type="Pfam" id="PF04192"/>
    </source>
</evidence>
<dbReference type="PROSITE" id="PS50294">
    <property type="entry name" value="WD_REPEATS_REGION"/>
    <property type="match status" value="1"/>
</dbReference>
<dbReference type="Pfam" id="PF04192">
    <property type="entry name" value="Utp21"/>
    <property type="match status" value="1"/>
</dbReference>
<organism evidence="6">
    <name type="scientific">Spodoptera frugiperda</name>
    <name type="common">Fall armyworm</name>
    <dbReference type="NCBI Taxonomy" id="7108"/>
    <lineage>
        <taxon>Eukaryota</taxon>
        <taxon>Metazoa</taxon>
        <taxon>Ecdysozoa</taxon>
        <taxon>Arthropoda</taxon>
        <taxon>Hexapoda</taxon>
        <taxon>Insecta</taxon>
        <taxon>Pterygota</taxon>
        <taxon>Neoptera</taxon>
        <taxon>Endopterygota</taxon>
        <taxon>Lepidoptera</taxon>
        <taxon>Glossata</taxon>
        <taxon>Ditrysia</taxon>
        <taxon>Noctuoidea</taxon>
        <taxon>Noctuidae</taxon>
        <taxon>Amphipyrinae</taxon>
        <taxon>Spodoptera</taxon>
    </lineage>
</organism>
<evidence type="ECO:0000256" key="1">
    <source>
        <dbReference type="ARBA" id="ARBA00022574"/>
    </source>
</evidence>
<dbReference type="InterPro" id="IPR001680">
    <property type="entry name" value="WD40_rpt"/>
</dbReference>
<dbReference type="GO" id="GO:0034388">
    <property type="term" value="C:Pwp2p-containing subcomplex of 90S preribosome"/>
    <property type="evidence" value="ECO:0007669"/>
    <property type="project" value="TreeGrafter"/>
</dbReference>
<keyword evidence="2" id="KW-0677">Repeat</keyword>
<sequence length="892" mass="100478">MTELSGSRIFTGSRVLGYVSTHVPFVARFIKRRGETLLCTSVGKWFHTYGCDKFRLLSVSGEHPGPITYMSGDSYHVYTASENNIYAWRRGCELKHVYKGHNAPIHLMLPFGIHLISIDEDNVLKIFDIKDESEFLELGFDEQTFKVTTLCHPPTYLNKILLGSQQGQLQIWNVRTSKLVFTFQGWDSAVTVTEPAPAVDVVAVGLANGKIILHNLKFNQSVMEFIHDWGMVSSLSFRLDGVPVMVTGSSAGHIVMWDLEERRVLSQVQSAHYGKISGLKCLMSEPLMVTNSEDNSLKLWIFDMPDGGARLLRRREGHAKPPTMVCHCEPSGNNILAAGSDSSLHIMNTVSETFNKSLGKASHSRKASKKKKRLQFDTLVLPPITKISSCMQRDKQWDSIASLHRGFFVATTWSYNKMRMGDHKLKPPEMDKGVVATCLTVTHCGNFVIIGYSNGQVHKFNMQSGIHRGCYGKEKKLAHKGALRGVETDLCNQRVITVGADDKLKLWHFKRTKTTPYHVMRLEESVSSTKCHRDSGLLALANEDFSITLIDIDTMNIVRKFDGHDGRITDIEFDTQSRWLISSSMDCTICTWDIPSAKLVDIFSVEKPCTSLSMSPTGDFLATTHVGEVGVFLWANRLLYERIFLKPIDKKEVRVPKLRLPSTAPEKPEIDDLGRIDLGEEPEYISPIQISEELITLSDQPTSRWLNLLHLDIVKKRNKPKTPFTVPKSAPFFLPTIPSLELEFDLEKDKDGNKETKLLMPDSLSTLTAFAKKLIVCETVENYEKCIEKLKTLPPAAIEAEVTSMAPDAGGNIDVMKQFLKMLDVMLKSNRDFELAQSYLSLFLKMHTKIISQNEDMRDSLESVEESATKAWAKLQNELLYNICVVKALKDM</sequence>
<dbReference type="Pfam" id="PF25168">
    <property type="entry name" value="Beta-prop_WDR36-Utp21_2nd"/>
    <property type="match status" value="1"/>
</dbReference>
<evidence type="ECO:0000259" key="5">
    <source>
        <dbReference type="Pfam" id="PF25171"/>
    </source>
</evidence>
<feature type="domain" description="WDR36/Utp21 C-terminal" evidence="4">
    <location>
        <begin position="689"/>
        <end position="890"/>
    </location>
</feature>
<protein>
    <submittedName>
        <fullName evidence="6">SFRICE_005169</fullName>
    </submittedName>
</protein>
<dbReference type="InterPro" id="IPR015943">
    <property type="entry name" value="WD40/YVTN_repeat-like_dom_sf"/>
</dbReference>
<dbReference type="PANTHER" id="PTHR22840">
    <property type="entry name" value="WD REPEAT-CONTAINING PROTEIN 36"/>
    <property type="match status" value="1"/>
</dbReference>
<feature type="repeat" description="WD" evidence="3">
    <location>
        <begin position="269"/>
        <end position="300"/>
    </location>
</feature>
<dbReference type="PANTHER" id="PTHR22840:SF12">
    <property type="entry name" value="WD REPEAT-CONTAINING PROTEIN 36"/>
    <property type="match status" value="1"/>
</dbReference>
<dbReference type="PROSITE" id="PS00678">
    <property type="entry name" value="WD_REPEATS_1"/>
    <property type="match status" value="1"/>
</dbReference>
<dbReference type="AlphaFoldDB" id="A0A2H1VSE6"/>
<feature type="repeat" description="WD" evidence="3">
    <location>
        <begin position="561"/>
        <end position="602"/>
    </location>
</feature>
<dbReference type="InterPro" id="IPR036322">
    <property type="entry name" value="WD40_repeat_dom_sf"/>
</dbReference>
<evidence type="ECO:0000256" key="2">
    <source>
        <dbReference type="ARBA" id="ARBA00022737"/>
    </source>
</evidence>
<dbReference type="InterPro" id="IPR059157">
    <property type="entry name" value="WDR36-Utp21_N"/>
</dbReference>
<dbReference type="PROSITE" id="PS50082">
    <property type="entry name" value="WD_REPEATS_2"/>
    <property type="match status" value="2"/>
</dbReference>
<dbReference type="GO" id="GO:0032040">
    <property type="term" value="C:small-subunit processome"/>
    <property type="evidence" value="ECO:0007669"/>
    <property type="project" value="InterPro"/>
</dbReference>
<name>A0A2H1VSE6_SPOFR</name>
<dbReference type="SUPFAM" id="SSF50978">
    <property type="entry name" value="WD40 repeat-like"/>
    <property type="match status" value="2"/>
</dbReference>
<dbReference type="SMART" id="SM00320">
    <property type="entry name" value="WD40"/>
    <property type="match status" value="12"/>
</dbReference>
<feature type="domain" description="WDR36/Utp21 N-terminal" evidence="5">
    <location>
        <begin position="39"/>
        <end position="303"/>
    </location>
</feature>
<dbReference type="Gene3D" id="2.130.10.10">
    <property type="entry name" value="YVTN repeat-like/Quinoprotein amine dehydrogenase"/>
    <property type="match status" value="2"/>
</dbReference>
<evidence type="ECO:0000256" key="3">
    <source>
        <dbReference type="PROSITE-ProRule" id="PRU00221"/>
    </source>
</evidence>
<dbReference type="EMBL" id="ODYU01004177">
    <property type="protein sequence ID" value="SOQ43765.1"/>
    <property type="molecule type" value="Genomic_DNA"/>
</dbReference>